<organism evidence="3 4">
    <name type="scientific">Hydrocarboniclastica marina</name>
    <dbReference type="NCBI Taxonomy" id="2259620"/>
    <lineage>
        <taxon>Bacteria</taxon>
        <taxon>Pseudomonadati</taxon>
        <taxon>Pseudomonadota</taxon>
        <taxon>Gammaproteobacteria</taxon>
        <taxon>Alteromonadales</taxon>
        <taxon>Alteromonadaceae</taxon>
        <taxon>Hydrocarboniclastica</taxon>
    </lineage>
</organism>
<dbReference type="SUPFAM" id="SSF47616">
    <property type="entry name" value="GST C-terminal domain-like"/>
    <property type="match status" value="1"/>
</dbReference>
<dbReference type="Gene3D" id="3.40.30.10">
    <property type="entry name" value="Glutaredoxin"/>
    <property type="match status" value="1"/>
</dbReference>
<dbReference type="AlphaFoldDB" id="A0A4P7XFG7"/>
<keyword evidence="4" id="KW-1185">Reference proteome</keyword>
<protein>
    <submittedName>
        <fullName evidence="3">Glutathione S-transferase family protein</fullName>
    </submittedName>
</protein>
<dbReference type="Proteomes" id="UP000298049">
    <property type="component" value="Chromosome"/>
</dbReference>
<keyword evidence="3" id="KW-0808">Transferase</keyword>
<proteinExistence type="predicted"/>
<evidence type="ECO:0000256" key="1">
    <source>
        <dbReference type="SAM" id="MobiDB-lite"/>
    </source>
</evidence>
<accession>A0A4P7XFG7</accession>
<dbReference type="EMBL" id="CP031093">
    <property type="protein sequence ID" value="QCF24862.1"/>
    <property type="molecule type" value="Genomic_DNA"/>
</dbReference>
<dbReference type="InterPro" id="IPR004045">
    <property type="entry name" value="Glutathione_S-Trfase_N"/>
</dbReference>
<name>A0A4P7XFG7_9ALTE</name>
<dbReference type="SUPFAM" id="SSF52833">
    <property type="entry name" value="Thioredoxin-like"/>
    <property type="match status" value="1"/>
</dbReference>
<dbReference type="CDD" id="cd00299">
    <property type="entry name" value="GST_C_family"/>
    <property type="match status" value="1"/>
</dbReference>
<reference evidence="3 4" key="1">
    <citation type="submission" date="2018-07" db="EMBL/GenBank/DDBJ databases">
        <title>Marsedoiliclastica nanhaica gen. nov. sp. nov., a novel marine hydrocarbonoclastic bacterium isolated from an in-situ enriched hydrocarbon-degrading consortium in deep-sea sediment.</title>
        <authorList>
            <person name="Dong C."/>
            <person name="Ma T."/>
            <person name="Liu R."/>
            <person name="Shao Z."/>
        </authorList>
    </citation>
    <scope>NUCLEOTIDE SEQUENCE [LARGE SCALE GENOMIC DNA]</scope>
    <source>
        <strain evidence="4">soil36-7</strain>
    </source>
</reference>
<dbReference type="GO" id="GO:0016740">
    <property type="term" value="F:transferase activity"/>
    <property type="evidence" value="ECO:0007669"/>
    <property type="project" value="UniProtKB-KW"/>
</dbReference>
<gene>
    <name evidence="3" type="ORF">soil367_02240</name>
</gene>
<dbReference type="Gene3D" id="1.20.1050.10">
    <property type="match status" value="1"/>
</dbReference>
<evidence type="ECO:0000259" key="2">
    <source>
        <dbReference type="Pfam" id="PF13417"/>
    </source>
</evidence>
<dbReference type="InterPro" id="IPR036249">
    <property type="entry name" value="Thioredoxin-like_sf"/>
</dbReference>
<sequence>MGNSPEESEPRSDPVSASPRPFRLYGVPHSLYTGIARSYLRTQGIPYVEITSSDPDFAKRIMPVIQRAIIPVLETPDGEIIQDSLDIIDHFEKQGVSYSAYPQGALQRVLAIIVQYYGCQTLLPHAMHYRWSYRDQQETFLRDAFASGSGADMAEKIMGRMNSYLPQLGVTEQSIPAIEESFEALLDLLNVHFAEHPYLFGGRPSIGDFGLIGPMFAHLGRDPVPAGLMKTRAPKVFRWVERMTAPGLDTPEFPGYAPDFLPDDQIPETLEPLFGHIASEIFPMLTDKLALLDALVAEHDPQDGQPVAPKPHQRYVGMVETHFRGTPVQVGVQPYMLYILRRADQVLAGCNEEERARVNAALSDRGLANALPGERGYSVDRRNQIEVWSRPG</sequence>
<evidence type="ECO:0000313" key="3">
    <source>
        <dbReference type="EMBL" id="QCF24862.1"/>
    </source>
</evidence>
<dbReference type="OrthoDB" id="7054557at2"/>
<feature type="region of interest" description="Disordered" evidence="1">
    <location>
        <begin position="1"/>
        <end position="21"/>
    </location>
</feature>
<dbReference type="KEGG" id="hmi:soil367_02240"/>
<dbReference type="Pfam" id="PF13417">
    <property type="entry name" value="GST_N_3"/>
    <property type="match status" value="1"/>
</dbReference>
<evidence type="ECO:0000313" key="4">
    <source>
        <dbReference type="Proteomes" id="UP000298049"/>
    </source>
</evidence>
<dbReference type="Pfam" id="PF13410">
    <property type="entry name" value="GST_C_2"/>
    <property type="match status" value="1"/>
</dbReference>
<dbReference type="InterPro" id="IPR036282">
    <property type="entry name" value="Glutathione-S-Trfase_C_sf"/>
</dbReference>
<feature type="domain" description="GST N-terminal" evidence="2">
    <location>
        <begin position="24"/>
        <end position="94"/>
    </location>
</feature>